<reference evidence="3" key="1">
    <citation type="submission" date="2016-10" db="EMBL/GenBank/DDBJ databases">
        <authorList>
            <person name="Varghese N."/>
            <person name="Submissions S."/>
        </authorList>
    </citation>
    <scope>NUCLEOTIDE SEQUENCE [LARGE SCALE GENOMIC DNA]</scope>
    <source>
        <strain evidence="3">CGMCC 1.7739</strain>
    </source>
</reference>
<dbReference type="RefSeq" id="WP_092893647.1">
    <property type="nucleotide sequence ID" value="NZ_FOOQ01000006.1"/>
</dbReference>
<name>A0A1I2VQT3_9EURY</name>
<protein>
    <submittedName>
        <fullName evidence="2">Uncharacterized protein</fullName>
    </submittedName>
</protein>
<dbReference type="OrthoDB" id="351365at2157"/>
<organism evidence="2 3">
    <name type="scientific">Halopelagius inordinatus</name>
    <dbReference type="NCBI Taxonomy" id="553467"/>
    <lineage>
        <taxon>Archaea</taxon>
        <taxon>Methanobacteriati</taxon>
        <taxon>Methanobacteriota</taxon>
        <taxon>Stenosarchaea group</taxon>
        <taxon>Halobacteria</taxon>
        <taxon>Halobacteriales</taxon>
        <taxon>Haloferacaceae</taxon>
    </lineage>
</organism>
<accession>A0A1I2VQT3</accession>
<keyword evidence="1" id="KW-1133">Transmembrane helix</keyword>
<feature type="transmembrane region" description="Helical" evidence="1">
    <location>
        <begin position="73"/>
        <end position="92"/>
    </location>
</feature>
<evidence type="ECO:0000256" key="1">
    <source>
        <dbReference type="SAM" id="Phobius"/>
    </source>
</evidence>
<dbReference type="Proteomes" id="UP000198876">
    <property type="component" value="Unassembled WGS sequence"/>
</dbReference>
<keyword evidence="3" id="KW-1185">Reference proteome</keyword>
<evidence type="ECO:0000313" key="3">
    <source>
        <dbReference type="Proteomes" id="UP000198876"/>
    </source>
</evidence>
<evidence type="ECO:0000313" key="2">
    <source>
        <dbReference type="EMBL" id="SFG91598.1"/>
    </source>
</evidence>
<keyword evidence="1" id="KW-0812">Transmembrane</keyword>
<dbReference type="EMBL" id="FOOQ01000006">
    <property type="protein sequence ID" value="SFG91598.1"/>
    <property type="molecule type" value="Genomic_DNA"/>
</dbReference>
<proteinExistence type="predicted"/>
<feature type="transmembrane region" description="Helical" evidence="1">
    <location>
        <begin position="99"/>
        <end position="122"/>
    </location>
</feature>
<dbReference type="STRING" id="553467.SAMN04488063_3284"/>
<sequence length="151" mass="15133">MVATPSLRAVARGAAGLAGATGAAGFLHLMGAFGPVTCWTGRSQTGDGEVTVTRGCSAGIDYLFGSGGNAPVLFFWAVVLLVVVALGTAAVWTGRRRAAWVTVVVGVVVSIIGVMSIGWYFVLPTLCLSAAATALSVDARRSGDGGGEATT</sequence>
<dbReference type="AlphaFoldDB" id="A0A1I2VQT3"/>
<gene>
    <name evidence="2" type="ORF">SAMN04488063_3284</name>
</gene>
<keyword evidence="1" id="KW-0472">Membrane</keyword>